<comment type="catalytic activity">
    <reaction evidence="5 8">
        <text>meso-2,6-diaminopimelate + H(+) = L-lysine + CO2</text>
        <dbReference type="Rhea" id="RHEA:15101"/>
        <dbReference type="ChEBI" id="CHEBI:15378"/>
        <dbReference type="ChEBI" id="CHEBI:16526"/>
        <dbReference type="ChEBI" id="CHEBI:32551"/>
        <dbReference type="ChEBI" id="CHEBI:57791"/>
        <dbReference type="EC" id="4.1.1.20"/>
    </reaction>
</comment>
<feature type="binding site" evidence="5">
    <location>
        <position position="335"/>
    </location>
    <ligand>
        <name>substrate</name>
    </ligand>
</feature>
<dbReference type="NCBIfam" id="TIGR01048">
    <property type="entry name" value="lysA"/>
    <property type="match status" value="1"/>
</dbReference>
<keyword evidence="5 8" id="KW-0457">Lysine biosynthesis</keyword>
<comment type="pathway">
    <text evidence="5 8">Amino-acid biosynthesis; L-lysine biosynthesis via DAP pathway; L-lysine from DL-2,6-diaminopimelate: step 1/1.</text>
</comment>
<feature type="domain" description="Orn/DAP/Arg decarboxylase 2 N-terminal" evidence="10">
    <location>
        <begin position="40"/>
        <end position="297"/>
    </location>
</feature>
<dbReference type="GO" id="GO:0030170">
    <property type="term" value="F:pyridoxal phosphate binding"/>
    <property type="evidence" value="ECO:0007669"/>
    <property type="project" value="UniProtKB-UniRule"/>
</dbReference>
<reference evidence="12" key="1">
    <citation type="submission" date="2016-11" db="EMBL/GenBank/DDBJ databases">
        <authorList>
            <person name="Varghese N."/>
            <person name="Submissions S."/>
        </authorList>
    </citation>
    <scope>NUCLEOTIDE SEQUENCE</scope>
    <source>
        <strain evidence="12">DSM 4029</strain>
    </source>
</reference>
<dbReference type="PROSITE" id="PS00879">
    <property type="entry name" value="ODR_DC_2_2"/>
    <property type="match status" value="1"/>
</dbReference>
<reference evidence="11 14" key="3">
    <citation type="journal article" date="2019" name="Nat. Med.">
        <title>A library of human gut bacterial isolates paired with longitudinal multiomics data enables mechanistic microbiome research.</title>
        <authorList>
            <person name="Poyet M."/>
            <person name="Groussin M."/>
            <person name="Gibbons S.M."/>
            <person name="Avila-Pacheco J."/>
            <person name="Jiang X."/>
            <person name="Kearney S.M."/>
            <person name="Perrotta A.R."/>
            <person name="Berdy B."/>
            <person name="Zhao S."/>
            <person name="Lieberman T.D."/>
            <person name="Swanson P.K."/>
            <person name="Smith M."/>
            <person name="Roesemann S."/>
            <person name="Alexander J.E."/>
            <person name="Rich S.A."/>
            <person name="Livny J."/>
            <person name="Vlamakis H."/>
            <person name="Clish C."/>
            <person name="Bullock K."/>
            <person name="Deik A."/>
            <person name="Scott J."/>
            <person name="Pierce K.A."/>
            <person name="Xavier R.J."/>
            <person name="Alm E.J."/>
        </authorList>
    </citation>
    <scope>NUCLEOTIDE SEQUENCE [LARGE SCALE GENOMIC DNA]</scope>
    <source>
        <strain evidence="11 14">BIOML-A2</strain>
    </source>
</reference>
<dbReference type="EMBL" id="FQVY01000001">
    <property type="protein sequence ID" value="SHF75046.1"/>
    <property type="molecule type" value="Genomic_DNA"/>
</dbReference>
<evidence type="ECO:0000256" key="4">
    <source>
        <dbReference type="ARBA" id="ARBA00023239"/>
    </source>
</evidence>
<dbReference type="InterPro" id="IPR029066">
    <property type="entry name" value="PLP-binding_barrel"/>
</dbReference>
<evidence type="ECO:0000256" key="6">
    <source>
        <dbReference type="NCBIfam" id="TIGR01048"/>
    </source>
</evidence>
<dbReference type="SUPFAM" id="SSF50621">
    <property type="entry name" value="Alanine racemase C-terminal domain-like"/>
    <property type="match status" value="1"/>
</dbReference>
<feature type="binding site" evidence="5">
    <location>
        <position position="391"/>
    </location>
    <ligand>
        <name>pyridoxal 5'-phosphate</name>
        <dbReference type="ChEBI" id="CHEBI:597326"/>
    </ligand>
</feature>
<proteinExistence type="inferred from homology"/>
<reference evidence="13" key="2">
    <citation type="submission" date="2016-11" db="EMBL/GenBank/DDBJ databases">
        <authorList>
            <person name="Jaros S."/>
            <person name="Januszkiewicz K."/>
            <person name="Wedrychowicz H."/>
        </authorList>
    </citation>
    <scope>NUCLEOTIDE SEQUENCE [LARGE SCALE GENOMIC DNA]</scope>
    <source>
        <strain evidence="13">DSM 4029</strain>
    </source>
</reference>
<dbReference type="InterPro" id="IPR009006">
    <property type="entry name" value="Ala_racemase/Decarboxylase_C"/>
</dbReference>
<dbReference type="SUPFAM" id="SSF51419">
    <property type="entry name" value="PLP-binding barrel"/>
    <property type="match status" value="1"/>
</dbReference>
<dbReference type="PRINTS" id="PR01181">
    <property type="entry name" value="DAPDCRBXLASE"/>
</dbReference>
<feature type="active site" description="Proton donor" evidence="7">
    <location>
        <position position="362"/>
    </location>
</feature>
<dbReference type="RefSeq" id="WP_021659165.1">
    <property type="nucleotide sequence ID" value="NZ_FQVY01000001.1"/>
</dbReference>
<evidence type="ECO:0000313" key="14">
    <source>
        <dbReference type="Proteomes" id="UP000474718"/>
    </source>
</evidence>
<dbReference type="InterPro" id="IPR022657">
    <property type="entry name" value="De-COase2_CS"/>
</dbReference>
<dbReference type="AlphaFoldDB" id="A0AAQ1MBJ5"/>
<dbReference type="PANTHER" id="PTHR43727:SF2">
    <property type="entry name" value="GROUP IV DECARBOXYLASE"/>
    <property type="match status" value="1"/>
</dbReference>
<dbReference type="PANTHER" id="PTHR43727">
    <property type="entry name" value="DIAMINOPIMELATE DECARBOXYLASE"/>
    <property type="match status" value="1"/>
</dbReference>
<name>A0AAQ1MBJ5_9FIRM</name>
<protein>
    <recommendedName>
        <fullName evidence="5 6">Diaminopimelate decarboxylase</fullName>
        <shortName evidence="5">DAP decarboxylase</shortName>
        <shortName evidence="5">DAPDC</shortName>
        <ecNumber evidence="5 6">4.1.1.20</ecNumber>
    </recommendedName>
</protein>
<feature type="binding site" evidence="5">
    <location>
        <position position="391"/>
    </location>
    <ligand>
        <name>substrate</name>
    </ligand>
</feature>
<dbReference type="HAMAP" id="MF_02120">
    <property type="entry name" value="LysA"/>
    <property type="match status" value="1"/>
</dbReference>
<keyword evidence="3 5" id="KW-0663">Pyridoxal phosphate</keyword>
<gene>
    <name evidence="5 11" type="primary">lysA</name>
    <name evidence="11" type="ORF">GT747_06745</name>
    <name evidence="12" type="ORF">SAMN05444424_0554</name>
</gene>
<feature type="binding site" evidence="5">
    <location>
        <begin position="291"/>
        <end position="294"/>
    </location>
    <ligand>
        <name>pyridoxal 5'-phosphate</name>
        <dbReference type="ChEBI" id="CHEBI:597326"/>
    </ligand>
</feature>
<feature type="domain" description="Orn/DAP/Arg decarboxylase 2 C-terminal" evidence="9">
    <location>
        <begin position="35"/>
        <end position="389"/>
    </location>
</feature>
<evidence type="ECO:0000313" key="11">
    <source>
        <dbReference type="EMBL" id="MZL69463.1"/>
    </source>
</evidence>
<feature type="binding site" evidence="5">
    <location>
        <position position="363"/>
    </location>
    <ligand>
        <name>substrate</name>
    </ligand>
</feature>
<dbReference type="GO" id="GO:0009089">
    <property type="term" value="P:lysine biosynthetic process via diaminopimelate"/>
    <property type="evidence" value="ECO:0007669"/>
    <property type="project" value="UniProtKB-UniRule"/>
</dbReference>
<feature type="modified residue" description="N6-(pyridoxal phosphate)lysine" evidence="5 7">
    <location>
        <position position="67"/>
    </location>
</feature>
<evidence type="ECO:0000259" key="10">
    <source>
        <dbReference type="Pfam" id="PF02784"/>
    </source>
</evidence>
<dbReference type="InterPro" id="IPR022644">
    <property type="entry name" value="De-COase2_N"/>
</dbReference>
<dbReference type="Pfam" id="PF00278">
    <property type="entry name" value="Orn_DAP_Arg_deC"/>
    <property type="match status" value="1"/>
</dbReference>
<accession>A0AAQ1MBJ5</accession>
<keyword evidence="4 5" id="KW-0456">Lyase</keyword>
<dbReference type="PRINTS" id="PR01179">
    <property type="entry name" value="ODADCRBXLASE"/>
</dbReference>
<dbReference type="Gene3D" id="2.40.37.10">
    <property type="entry name" value="Lyase, Ornithine Decarboxylase, Chain A, domain 1"/>
    <property type="match status" value="1"/>
</dbReference>
<dbReference type="Proteomes" id="UP000474718">
    <property type="component" value="Unassembled WGS sequence"/>
</dbReference>
<evidence type="ECO:0000313" key="12">
    <source>
        <dbReference type="EMBL" id="SHF75046.1"/>
    </source>
</evidence>
<keyword evidence="14" id="KW-1185">Reference proteome</keyword>
<comment type="function">
    <text evidence="5">Specifically catalyzes the decarboxylation of meso-diaminopimelate (meso-DAP) to L-lysine.</text>
</comment>
<dbReference type="GO" id="GO:0008836">
    <property type="term" value="F:diaminopimelate decarboxylase activity"/>
    <property type="evidence" value="ECO:0007669"/>
    <property type="project" value="UniProtKB-UniRule"/>
</dbReference>
<keyword evidence="5" id="KW-0028">Amino-acid biosynthesis</keyword>
<dbReference type="CDD" id="cd06828">
    <property type="entry name" value="PLPDE_III_DapDC"/>
    <property type="match status" value="1"/>
</dbReference>
<comment type="cofactor">
    <cofactor evidence="1 5 7 8">
        <name>pyridoxal 5'-phosphate</name>
        <dbReference type="ChEBI" id="CHEBI:597326"/>
    </cofactor>
</comment>
<dbReference type="InterPro" id="IPR000183">
    <property type="entry name" value="Orn/DAP/Arg_de-COase"/>
</dbReference>
<evidence type="ECO:0000256" key="8">
    <source>
        <dbReference type="RuleBase" id="RU003738"/>
    </source>
</evidence>
<comment type="similarity">
    <text evidence="5">Belongs to the Orn/Lys/Arg decarboxylase class-II family. LysA subfamily.</text>
</comment>
<dbReference type="Gene3D" id="3.20.20.10">
    <property type="entry name" value="Alanine racemase"/>
    <property type="match status" value="1"/>
</dbReference>
<organism evidence="12 13">
    <name type="scientific">Bittarella massiliensis</name>
    <name type="common">ex Durand et al. 2017</name>
    <dbReference type="NCBI Taxonomy" id="1720313"/>
    <lineage>
        <taxon>Bacteria</taxon>
        <taxon>Bacillati</taxon>
        <taxon>Bacillota</taxon>
        <taxon>Clostridia</taxon>
        <taxon>Eubacteriales</taxon>
        <taxon>Oscillospiraceae</taxon>
        <taxon>Bittarella (ex Durand et al. 2017)</taxon>
    </lineage>
</organism>
<dbReference type="Proteomes" id="UP000184089">
    <property type="component" value="Unassembled WGS sequence"/>
</dbReference>
<feature type="binding site" evidence="5">
    <location>
        <position position="249"/>
    </location>
    <ligand>
        <name>pyridoxal 5'-phosphate</name>
        <dbReference type="ChEBI" id="CHEBI:597326"/>
    </ligand>
</feature>
<evidence type="ECO:0000256" key="7">
    <source>
        <dbReference type="PIRSR" id="PIRSR600183-50"/>
    </source>
</evidence>
<dbReference type="EC" id="4.1.1.20" evidence="5 6"/>
<evidence type="ECO:0000259" key="9">
    <source>
        <dbReference type="Pfam" id="PF00278"/>
    </source>
</evidence>
<dbReference type="InterPro" id="IPR002986">
    <property type="entry name" value="DAP_deCOOHase_LysA"/>
</dbReference>
<evidence type="ECO:0000256" key="1">
    <source>
        <dbReference type="ARBA" id="ARBA00001933"/>
    </source>
</evidence>
<keyword evidence="2 5" id="KW-0210">Decarboxylase</keyword>
<comment type="caution">
    <text evidence="12">The sequence shown here is derived from an EMBL/GenBank/DDBJ whole genome shotgun (WGS) entry which is preliminary data.</text>
</comment>
<feature type="binding site" evidence="5">
    <location>
        <position position="294"/>
    </location>
    <ligand>
        <name>substrate</name>
    </ligand>
</feature>
<evidence type="ECO:0000256" key="2">
    <source>
        <dbReference type="ARBA" id="ARBA00022793"/>
    </source>
</evidence>
<comment type="subunit">
    <text evidence="5">Homodimer.</text>
</comment>
<evidence type="ECO:0000313" key="13">
    <source>
        <dbReference type="Proteomes" id="UP000184089"/>
    </source>
</evidence>
<dbReference type="FunFam" id="3.20.20.10:FF:000003">
    <property type="entry name" value="Diaminopimelate decarboxylase"/>
    <property type="match status" value="1"/>
</dbReference>
<feature type="binding site" evidence="5">
    <location>
        <position position="331"/>
    </location>
    <ligand>
        <name>substrate</name>
    </ligand>
</feature>
<dbReference type="EMBL" id="WWVX01000004">
    <property type="protein sequence ID" value="MZL69463.1"/>
    <property type="molecule type" value="Genomic_DNA"/>
</dbReference>
<dbReference type="InterPro" id="IPR022643">
    <property type="entry name" value="De-COase2_C"/>
</dbReference>
<dbReference type="Pfam" id="PF02784">
    <property type="entry name" value="Orn_Arg_deC_N"/>
    <property type="match status" value="1"/>
</dbReference>
<evidence type="ECO:0000256" key="3">
    <source>
        <dbReference type="ARBA" id="ARBA00022898"/>
    </source>
</evidence>
<evidence type="ECO:0000256" key="5">
    <source>
        <dbReference type="HAMAP-Rule" id="MF_02120"/>
    </source>
</evidence>
<sequence length="432" mass="47352">MFVSKSLDVNNLGHLTVGGLDAVALAERYGTPLYVMDEDLIRENCRAFKQSIDRYYDGRGLCTYASKAFCCKAVCRIAQEEGLGLDVVSSGELYTALQAGFPMERVYFHGNNKTPAELTMALESGVGQIVVDNLEELQLIGSLSRAAGRETDILFRIKPGIDAHTHDFIRTGQIDSKFGLALENGEAMEAVDEAMAMKGVRLKGLHCHIGSQIFDIAPFELAAEVMIRFMGEIQRRYGKTLEILDLGGGFGIKYVDSDNPSSYDEYMQRVSKVIHRCCGEEGLPIPYVVIEPGRSIVGPAGTTLYTVGSVKEIKNVRTYVAIDGGMTDNPRYALYQAAYDLLVANRAAEPKTQTVTVAGKCCESGDLIQENARIQEVGPGDILAVLATGAYNYSMASNYNRIPRPPVVMVSQGESRLVVRRESLEDLLRNDL</sequence>